<dbReference type="RefSeq" id="WP_078818514.1">
    <property type="nucleotide sequence ID" value="NZ_FUYJ01000009.1"/>
</dbReference>
<evidence type="ECO:0000313" key="2">
    <source>
        <dbReference type="Proteomes" id="UP000190042"/>
    </source>
</evidence>
<gene>
    <name evidence="1" type="ORF">SAMN04244570_3549</name>
</gene>
<dbReference type="AlphaFoldDB" id="A0A1T4YTP0"/>
<keyword evidence="2" id="KW-1185">Reference proteome</keyword>
<dbReference type="Proteomes" id="UP000190042">
    <property type="component" value="Unassembled WGS sequence"/>
</dbReference>
<proteinExistence type="predicted"/>
<evidence type="ECO:0000313" key="1">
    <source>
        <dbReference type="EMBL" id="SKB05086.1"/>
    </source>
</evidence>
<accession>A0A1T4YTP0</accession>
<organism evidence="1 2">
    <name type="scientific">Sporosarcina newyorkensis</name>
    <dbReference type="NCBI Taxonomy" id="759851"/>
    <lineage>
        <taxon>Bacteria</taxon>
        <taxon>Bacillati</taxon>
        <taxon>Bacillota</taxon>
        <taxon>Bacilli</taxon>
        <taxon>Bacillales</taxon>
        <taxon>Caryophanaceae</taxon>
        <taxon>Sporosarcina</taxon>
    </lineage>
</organism>
<dbReference type="EMBL" id="FUYJ01000009">
    <property type="protein sequence ID" value="SKB05086.1"/>
    <property type="molecule type" value="Genomic_DNA"/>
</dbReference>
<sequence length="233" mass="26340">MNLIEAALDKLTDNYRKARDSNIGKVFQLVFSELEAVKNVFHKIEDWQDIDKAQGVPLDDLAKRVREERGQKEDELFRDYIKMRIRLNRSAGEIETINEVGHVFLGDAYVGVEEVWYKSELNHEPAALLISFQQTDKPVNMIAIERIKGGGVKVYWQFVLSPVEIKIATYSDVITYPYWLCGTFACGVKPYRAFDGISLNTDVALVTDSIVNGGYYPVTGRYLAGGNSFVGEV</sequence>
<protein>
    <submittedName>
        <fullName evidence="1">Uncharacterized protein</fullName>
    </submittedName>
</protein>
<name>A0A1T4YTP0_9BACL</name>
<reference evidence="2" key="1">
    <citation type="submission" date="2017-02" db="EMBL/GenBank/DDBJ databases">
        <authorList>
            <person name="Varghese N."/>
            <person name="Submissions S."/>
        </authorList>
    </citation>
    <scope>NUCLEOTIDE SEQUENCE [LARGE SCALE GENOMIC DNA]</scope>
    <source>
        <strain evidence="2">DSM 23966</strain>
    </source>
</reference>